<feature type="transmembrane region" description="Helical" evidence="9">
    <location>
        <begin position="988"/>
        <end position="1010"/>
    </location>
</feature>
<keyword evidence="2" id="KW-0813">Transport</keyword>
<evidence type="ECO:0000256" key="2">
    <source>
        <dbReference type="ARBA" id="ARBA00022448"/>
    </source>
</evidence>
<evidence type="ECO:0000256" key="8">
    <source>
        <dbReference type="SAM" id="MobiDB-lite"/>
    </source>
</evidence>
<evidence type="ECO:0000313" key="13">
    <source>
        <dbReference type="Proteomes" id="UP000186922"/>
    </source>
</evidence>
<reference evidence="12 13" key="1">
    <citation type="journal article" date="2016" name="Nat. Commun.">
        <title>Extremotolerant tardigrade genome and improved radiotolerance of human cultured cells by tardigrade-unique protein.</title>
        <authorList>
            <person name="Hashimoto T."/>
            <person name="Horikawa D.D."/>
            <person name="Saito Y."/>
            <person name="Kuwahara H."/>
            <person name="Kozuka-Hata H."/>
            <person name="Shin-I T."/>
            <person name="Minakuchi Y."/>
            <person name="Ohishi K."/>
            <person name="Motoyama A."/>
            <person name="Aizu T."/>
            <person name="Enomoto A."/>
            <person name="Kondo K."/>
            <person name="Tanaka S."/>
            <person name="Hara Y."/>
            <person name="Koshikawa S."/>
            <person name="Sagara H."/>
            <person name="Miura T."/>
            <person name="Yokobori S."/>
            <person name="Miyagawa K."/>
            <person name="Suzuki Y."/>
            <person name="Kubo T."/>
            <person name="Oyama M."/>
            <person name="Kohara Y."/>
            <person name="Fujiyama A."/>
            <person name="Arakawa K."/>
            <person name="Katayama T."/>
            <person name="Toyoda A."/>
            <person name="Kunieda T."/>
        </authorList>
    </citation>
    <scope>NUCLEOTIDE SEQUENCE [LARGE SCALE GENOMIC DNA]</scope>
    <source>
        <strain evidence="12 13">YOKOZUNA-1</strain>
    </source>
</reference>
<evidence type="ECO:0000259" key="11">
    <source>
        <dbReference type="Pfam" id="PF25508"/>
    </source>
</evidence>
<name>A0A1D1USY1_RAMVA</name>
<dbReference type="GO" id="GO:0030001">
    <property type="term" value="P:metal ion transport"/>
    <property type="evidence" value="ECO:0007669"/>
    <property type="project" value="TreeGrafter"/>
</dbReference>
<keyword evidence="7" id="KW-0407">Ion channel</keyword>
<dbReference type="InterPro" id="IPR057366">
    <property type="entry name" value="TRPM-like"/>
</dbReference>
<feature type="region of interest" description="Disordered" evidence="8">
    <location>
        <begin position="722"/>
        <end position="746"/>
    </location>
</feature>
<accession>A0A1D1USY1</accession>
<proteinExistence type="predicted"/>
<organism evidence="12 13">
    <name type="scientific">Ramazzottius varieornatus</name>
    <name type="common">Water bear</name>
    <name type="synonym">Tardigrade</name>
    <dbReference type="NCBI Taxonomy" id="947166"/>
    <lineage>
        <taxon>Eukaryota</taxon>
        <taxon>Metazoa</taxon>
        <taxon>Ecdysozoa</taxon>
        <taxon>Tardigrada</taxon>
        <taxon>Eutardigrada</taxon>
        <taxon>Parachela</taxon>
        <taxon>Hypsibioidea</taxon>
        <taxon>Ramazzottiidae</taxon>
        <taxon>Ramazzottius</taxon>
    </lineage>
</organism>
<evidence type="ECO:0000256" key="4">
    <source>
        <dbReference type="ARBA" id="ARBA00022989"/>
    </source>
</evidence>
<keyword evidence="5" id="KW-0406">Ion transport</keyword>
<dbReference type="Pfam" id="PF25508">
    <property type="entry name" value="TRPM2"/>
    <property type="match status" value="1"/>
</dbReference>
<feature type="transmembrane region" description="Helical" evidence="9">
    <location>
        <begin position="828"/>
        <end position="846"/>
    </location>
</feature>
<dbReference type="AlphaFoldDB" id="A0A1D1USY1"/>
<feature type="transmembrane region" description="Helical" evidence="9">
    <location>
        <begin position="912"/>
        <end position="932"/>
    </location>
</feature>
<dbReference type="PANTHER" id="PTHR13800">
    <property type="entry name" value="TRANSIENT RECEPTOR POTENTIAL CATION CHANNEL, SUBFAMILY M, MEMBER 6"/>
    <property type="match status" value="1"/>
</dbReference>
<feature type="domain" description="TRPM SLOG" evidence="10">
    <location>
        <begin position="22"/>
        <end position="344"/>
    </location>
</feature>
<evidence type="ECO:0000313" key="12">
    <source>
        <dbReference type="EMBL" id="GAU92779.1"/>
    </source>
</evidence>
<comment type="caution">
    <text evidence="12">The sequence shown here is derived from an EMBL/GenBank/DDBJ whole genome shotgun (WGS) entry which is preliminary data.</text>
</comment>
<keyword evidence="6 9" id="KW-0472">Membrane</keyword>
<dbReference type="PANTHER" id="PTHR13800:SF41">
    <property type="entry name" value="PROTEIN CED-11"/>
    <property type="match status" value="1"/>
</dbReference>
<evidence type="ECO:0000256" key="1">
    <source>
        <dbReference type="ARBA" id="ARBA00004141"/>
    </source>
</evidence>
<evidence type="ECO:0000256" key="7">
    <source>
        <dbReference type="ARBA" id="ARBA00023303"/>
    </source>
</evidence>
<sequence>MENLAGVIKFTSDTLAADEEKPYIPVFCDVSLKTLSEFMLDRWKMKVPDVMISIVTGVSYNKPWPEDYAVDFQAGLTKVMNTSHAWLLTHGFHTGIVKLLGEAVRDELDRRTAHKARFVRRYNKRLSQITLIGICSDSLVNELEAFHGSDSTSSGRRRVELDLGSDKPARQKYNLDIFHTHYVIVNGSTSKTITTFRTDLEKDLQRFSSCRKNFGAGATENSSEDEENHSVIPHRSTPDPSASKIGSGMGVPLVALLLQGGPPEIQQVWTYLKNRTPVVVVKGSGLVADIFAYVYEEVANSGDLEKELQSITPEILKRLEAEFPKLKQGSEEEKMDCCTKLLDCMRLDHQDEQHFITLLDLARASSDLADLDLYILRAIFGSQKTRELDWREQIKHDLVLTLQWNRPDFAREEIMRKSAVKIKVDKDIFRLALLMKNREDFVDLILQQGFKVHKFLSHRALIDLFCHAEDTEFFSVNVLGNLLGYIPGTVVGERFVLEDLNWIITTFTRVEQFTNAYELSTNACGIYSTEPSVAERKALNVLIVWSILMGRHKLTEIVWKYVEDPITTAIFVSAMWNGLSRFCREPEQENQVRAWGKDFGAMGMEVLNMAYKESLDRAFDLLDREFPDFGRRTPVQLAYDAKNRWFLAHPCCQKWINRLYMGNIVIASDHPGALHIPEFLKILLSAFFVFPMFFWIHFPSLDSVEARRAAARKRSTKGTTINIFADEPSNASDKAPRPRSLGSEPESYERISLLGTSKVRFEGDNSKTSWLMQLQENQQKAQKTENQRRILRRVFFGAITGGEPQFSLGERVYLLWTAPVTKFWTFQFFYWCYLVLFSVVTLMPVCHHLDVYRPRSSETGLMQGLRFDVVEERVPNQISAIDIVLWIWTALLTAEALYQNYNLVNSRHVSHALAKILEVACMLGFLAAYFMVRVLSLQPKMVNAYTAKVLMCCGLLYFSYRLIGIFFPISDTLGPMLVRIKYMVGSDFLNYLKMILPFMLAGGVTVQAIMYPDLPLNWEIARLTFHKAFFSLFLAQPIVDLQYTKDCEATRLNDTSSDTYCIAGDYQNKNCVTVGWWAYFIVIQFMVMLKLILATLLYALFTATQLRIEADADSIWKFKRYSVVMEFVNRATVPPPFSLLHYMYFGVRWVIREFKKECGHRESRKNDLLRLRGRRSYRHDDFHYWKGLVREYFRQRHRQTREAEITQRSLDKLVQINEILKHQTASLRHVKERLGEVEAVVTSLTKTTTELSKTVHSQPQPPSSTNA</sequence>
<dbReference type="GO" id="GO:0005261">
    <property type="term" value="F:monoatomic cation channel activity"/>
    <property type="evidence" value="ECO:0007669"/>
    <property type="project" value="TreeGrafter"/>
</dbReference>
<feature type="transmembrane region" description="Helical" evidence="9">
    <location>
        <begin position="944"/>
        <end position="967"/>
    </location>
</feature>
<evidence type="ECO:0000256" key="5">
    <source>
        <dbReference type="ARBA" id="ARBA00023065"/>
    </source>
</evidence>
<dbReference type="OrthoDB" id="301415at2759"/>
<keyword evidence="13" id="KW-1185">Reference proteome</keyword>
<feature type="region of interest" description="Disordered" evidence="8">
    <location>
        <begin position="215"/>
        <end position="244"/>
    </location>
</feature>
<protein>
    <submittedName>
        <fullName evidence="12">Uncharacterized protein</fullName>
    </submittedName>
</protein>
<dbReference type="STRING" id="947166.A0A1D1USY1"/>
<keyword evidence="4 9" id="KW-1133">Transmembrane helix</keyword>
<evidence type="ECO:0000256" key="9">
    <source>
        <dbReference type="SAM" id="Phobius"/>
    </source>
</evidence>
<dbReference type="InterPro" id="IPR050927">
    <property type="entry name" value="TRPM"/>
</dbReference>
<dbReference type="GO" id="GO:0005886">
    <property type="term" value="C:plasma membrane"/>
    <property type="evidence" value="ECO:0007669"/>
    <property type="project" value="TreeGrafter"/>
</dbReference>
<evidence type="ECO:0000256" key="6">
    <source>
        <dbReference type="ARBA" id="ARBA00023136"/>
    </source>
</evidence>
<dbReference type="Proteomes" id="UP000186922">
    <property type="component" value="Unassembled WGS sequence"/>
</dbReference>
<evidence type="ECO:0000256" key="3">
    <source>
        <dbReference type="ARBA" id="ARBA00022692"/>
    </source>
</evidence>
<dbReference type="EMBL" id="BDGG01000002">
    <property type="protein sequence ID" value="GAU92779.1"/>
    <property type="molecule type" value="Genomic_DNA"/>
</dbReference>
<dbReference type="Pfam" id="PF18139">
    <property type="entry name" value="LSDAT_euk"/>
    <property type="match status" value="1"/>
</dbReference>
<feature type="domain" description="TRPM-like" evidence="11">
    <location>
        <begin position="531"/>
        <end position="649"/>
    </location>
</feature>
<dbReference type="InterPro" id="IPR041491">
    <property type="entry name" value="TRPM_SLOG"/>
</dbReference>
<comment type="subcellular location">
    <subcellularLocation>
        <location evidence="1">Membrane</location>
        <topology evidence="1">Multi-pass membrane protein</topology>
    </subcellularLocation>
</comment>
<keyword evidence="3 9" id="KW-0812">Transmembrane</keyword>
<feature type="transmembrane region" description="Helical" evidence="9">
    <location>
        <begin position="1076"/>
        <end position="1101"/>
    </location>
</feature>
<feature type="transmembrane region" description="Helical" evidence="9">
    <location>
        <begin position="679"/>
        <end position="698"/>
    </location>
</feature>
<gene>
    <name evidence="12" type="primary">RvY_04819-1</name>
    <name evidence="12" type="synonym">RvY_04819.1</name>
    <name evidence="12" type="ORF">RvY_04819</name>
</gene>
<evidence type="ECO:0000259" key="10">
    <source>
        <dbReference type="Pfam" id="PF18139"/>
    </source>
</evidence>